<reference evidence="1 2" key="1">
    <citation type="journal article" date="2016" name="Proc. Natl. Acad. Sci. U.S.A.">
        <title>Lipid metabolic changes in an early divergent fungus govern the establishment of a mutualistic symbiosis with endobacteria.</title>
        <authorList>
            <person name="Lastovetsky O.A."/>
            <person name="Gaspar M.L."/>
            <person name="Mondo S.J."/>
            <person name="LaButti K.M."/>
            <person name="Sandor L."/>
            <person name="Grigoriev I.V."/>
            <person name="Henry S.A."/>
            <person name="Pawlowska T.E."/>
        </authorList>
    </citation>
    <scope>NUCLEOTIDE SEQUENCE [LARGE SCALE GENOMIC DNA]</scope>
    <source>
        <strain evidence="1 2">ATCC 11559</strain>
    </source>
</reference>
<sequence length="101" mass="11525">MNIIAPCPQKPSRYNYYAMGDQTDEACQELRQILASSNKMVEELSIARTNNPMPNDTSFIIPNIQQSNVNEDRHRPRSFSMGDTRAHFISQAKFVVSNLAY</sequence>
<evidence type="ECO:0000313" key="2">
    <source>
        <dbReference type="Proteomes" id="UP000242381"/>
    </source>
</evidence>
<evidence type="ECO:0000313" key="1">
    <source>
        <dbReference type="EMBL" id="ORE21614.1"/>
    </source>
</evidence>
<protein>
    <submittedName>
        <fullName evidence="1">Uncharacterized protein</fullName>
    </submittedName>
</protein>
<gene>
    <name evidence="1" type="ORF">BCV71DRAFT_41461</name>
</gene>
<dbReference type="AlphaFoldDB" id="A0A1X0SBF9"/>
<dbReference type="EMBL" id="KV921276">
    <property type="protein sequence ID" value="ORE21614.1"/>
    <property type="molecule type" value="Genomic_DNA"/>
</dbReference>
<dbReference type="VEuPathDB" id="FungiDB:BCV72DRAFT_224371"/>
<accession>A0A1X0SBF9</accession>
<organism evidence="1 2">
    <name type="scientific">Rhizopus microsporus</name>
    <dbReference type="NCBI Taxonomy" id="58291"/>
    <lineage>
        <taxon>Eukaryota</taxon>
        <taxon>Fungi</taxon>
        <taxon>Fungi incertae sedis</taxon>
        <taxon>Mucoromycota</taxon>
        <taxon>Mucoromycotina</taxon>
        <taxon>Mucoromycetes</taxon>
        <taxon>Mucorales</taxon>
        <taxon>Mucorineae</taxon>
        <taxon>Rhizopodaceae</taxon>
        <taxon>Rhizopus</taxon>
    </lineage>
</organism>
<name>A0A1X0SBF9_RHIZD</name>
<dbReference type="OMA" id="YLWPEND"/>
<dbReference type="Proteomes" id="UP000242381">
    <property type="component" value="Unassembled WGS sequence"/>
</dbReference>
<proteinExistence type="predicted"/>